<evidence type="ECO:0000313" key="5">
    <source>
        <dbReference type="RefSeq" id="XP_052122006.1"/>
    </source>
</evidence>
<keyword evidence="3" id="KW-0732">Signal</keyword>
<dbReference type="KEGG" id="foc:127749142"/>
<dbReference type="Proteomes" id="UP000504606">
    <property type="component" value="Unplaced"/>
</dbReference>
<feature type="signal peptide" evidence="3">
    <location>
        <begin position="1"/>
        <end position="25"/>
    </location>
</feature>
<feature type="compositionally biased region" description="Acidic residues" evidence="2">
    <location>
        <begin position="572"/>
        <end position="581"/>
    </location>
</feature>
<dbReference type="RefSeq" id="XP_052122006.1">
    <property type="nucleotide sequence ID" value="XM_052266046.1"/>
</dbReference>
<evidence type="ECO:0000313" key="4">
    <source>
        <dbReference type="Proteomes" id="UP000504606"/>
    </source>
</evidence>
<name>A0A9C6TT81_FRAOC</name>
<feature type="compositionally biased region" description="Low complexity" evidence="2">
    <location>
        <begin position="145"/>
        <end position="156"/>
    </location>
</feature>
<dbReference type="GeneID" id="127749142"/>
<dbReference type="PANTHER" id="PTHR24060">
    <property type="entry name" value="METABOTROPIC GLUTAMATE RECEPTOR"/>
    <property type="match status" value="1"/>
</dbReference>
<protein>
    <submittedName>
        <fullName evidence="5">Uncharacterized protein LOC127749142</fullName>
    </submittedName>
</protein>
<gene>
    <name evidence="5" type="primary">LOC127749142</name>
</gene>
<feature type="chain" id="PRO_5039499985" evidence="3">
    <location>
        <begin position="26"/>
        <end position="739"/>
    </location>
</feature>
<feature type="region of interest" description="Disordered" evidence="2">
    <location>
        <begin position="134"/>
        <end position="156"/>
    </location>
</feature>
<evidence type="ECO:0000256" key="3">
    <source>
        <dbReference type="SAM" id="SignalP"/>
    </source>
</evidence>
<dbReference type="SUPFAM" id="SSF53822">
    <property type="entry name" value="Periplasmic binding protein-like I"/>
    <property type="match status" value="1"/>
</dbReference>
<dbReference type="InterPro" id="IPR050726">
    <property type="entry name" value="mGluR"/>
</dbReference>
<organism evidence="4 5">
    <name type="scientific">Frankliniella occidentalis</name>
    <name type="common">Western flower thrips</name>
    <name type="synonym">Euthrips occidentalis</name>
    <dbReference type="NCBI Taxonomy" id="133901"/>
    <lineage>
        <taxon>Eukaryota</taxon>
        <taxon>Metazoa</taxon>
        <taxon>Ecdysozoa</taxon>
        <taxon>Arthropoda</taxon>
        <taxon>Hexapoda</taxon>
        <taxon>Insecta</taxon>
        <taxon>Pterygota</taxon>
        <taxon>Neoptera</taxon>
        <taxon>Paraneoptera</taxon>
        <taxon>Thysanoptera</taxon>
        <taxon>Terebrantia</taxon>
        <taxon>Thripoidea</taxon>
        <taxon>Thripidae</taxon>
        <taxon>Frankliniella</taxon>
    </lineage>
</organism>
<accession>A0A9C6TT81</accession>
<proteinExistence type="predicted"/>
<feature type="region of interest" description="Disordered" evidence="2">
    <location>
        <begin position="555"/>
        <end position="581"/>
    </location>
</feature>
<dbReference type="Gene3D" id="3.40.50.2300">
    <property type="match status" value="3"/>
</dbReference>
<evidence type="ECO:0000256" key="2">
    <source>
        <dbReference type="SAM" id="MobiDB-lite"/>
    </source>
</evidence>
<evidence type="ECO:0000256" key="1">
    <source>
        <dbReference type="ARBA" id="ARBA00023180"/>
    </source>
</evidence>
<keyword evidence="1" id="KW-0325">Glycoprotein</keyword>
<dbReference type="AlphaFoldDB" id="A0A9C6TT81"/>
<reference evidence="5" key="1">
    <citation type="submission" date="2025-08" db="UniProtKB">
        <authorList>
            <consortium name="RefSeq"/>
        </authorList>
    </citation>
    <scope>IDENTIFICATION</scope>
    <source>
        <tissue evidence="5">Whole organism</tissue>
    </source>
</reference>
<sequence>MPAGGALPLLLGALCILGAIRAGSGAGPGGGSGGGPGPGPSAALPPIEINPGANTFLGAVLALRSRGAGLFGCGPRTQEGLVMLDALEALVDAVNSERQGYPAIPKGVSLGVRVFDHCGRPRVAVSQLAELLPELGPGGPPPGVPSAGSSAAESSSAVPGLRTVGVLDGAGLTRTDADADLEVRHALAEAMVPVAAIDSSHLVQPVQRAQALVAVLQRLEWRRFVVVRGADAYSDELWQAVAQLAGGLRTADFCVDSVETFVFDGQGQEQRAHDGVLDVVSDAAVSGLPVVVLLPRSSMRPFLEALRDALFEADIPPAAPAALMLLLSDLVAREDAALLPQGATVYSLATSSSGSAAAEALEELLPDSRSDNKSIDSLTVALRSDSLLAAAQPVLTFALALKRSWRDKCPGKVSGSCPPWAAMSRPEFLSAYFAPLAASMARGERVQDSGWEARWGELLLPPRDLTLYRYQLGGDRPQVRAVLTASSISVSNNNSVASSSSVSVIDDAFHPEEVGVCATRPSMQSAAECERTCLPLQRPSRTAGGRRIESWANYQDNHLQRDSTADPAEPAEVLDSDSEPEQPDFLRLVESPQGVYVLLLIPLRQGDSDTALDCPAGLDDDGLDVVAIRKVEAFLWALQRLNQQLSRDSQLPQVQVGALLADSCSSSLRAMALSARLRPLSYTPTAHDKTERVLAVVNALPLPLLRATEGYGCWRGVVVLQQQPVLYEKKRGEKTLWQK</sequence>
<dbReference type="InterPro" id="IPR028082">
    <property type="entry name" value="Peripla_BP_I"/>
</dbReference>
<keyword evidence="4" id="KW-1185">Reference proteome</keyword>